<gene>
    <name evidence="3" type="ORF">OSIN01602_LOCUS1677</name>
</gene>
<feature type="transmembrane region" description="Helical" evidence="2">
    <location>
        <begin position="46"/>
        <end position="68"/>
    </location>
</feature>
<reference evidence="3" key="1">
    <citation type="submission" date="2021-01" db="EMBL/GenBank/DDBJ databases">
        <authorList>
            <person name="Corre E."/>
            <person name="Pelletier E."/>
            <person name="Niang G."/>
            <person name="Scheremetjew M."/>
            <person name="Finn R."/>
            <person name="Kale V."/>
            <person name="Holt S."/>
            <person name="Cochrane G."/>
            <person name="Meng A."/>
            <person name="Brown T."/>
            <person name="Cohen L."/>
        </authorList>
    </citation>
    <scope>NUCLEOTIDE SEQUENCE</scope>
    <source>
        <strain evidence="3">Grunow 1884</strain>
    </source>
</reference>
<sequence>MTIFLNLVRYLTANYPLSTELQCFWMAFQGCIIVRSGPNKDGKMKWFHAFMKSTITAYAGASFANLWIGRPTSMLSNDLNFAFCAIAYAFVNCLPFDIGFKIGTTLPVVLVTTSFAQLFRSMGIVKFCEVGHAEFHKSPSAYYPTPIVGPIMFATMLGNMGGFFSKGFDGHLKDGMPWAFQNGLFCASFYHFYVNDREGFVGIWLRQALSGVPEFFDLDERTFAVSFVSLFMQVMGFLQLPQVWGAGFTPFGFPRLASAVLEYVPKAETKPGSGFPTTKDGKKQTNEKKDKDL</sequence>
<keyword evidence="2" id="KW-1133">Transmembrane helix</keyword>
<protein>
    <submittedName>
        <fullName evidence="3">Uncharacterized protein</fullName>
    </submittedName>
</protein>
<feature type="transmembrane region" description="Helical" evidence="2">
    <location>
        <begin position="80"/>
        <end position="100"/>
    </location>
</feature>
<evidence type="ECO:0000313" key="3">
    <source>
        <dbReference type="EMBL" id="CAD9321987.1"/>
    </source>
</evidence>
<proteinExistence type="predicted"/>
<accession>A0A7S1YX91</accession>
<evidence type="ECO:0000256" key="1">
    <source>
        <dbReference type="SAM" id="MobiDB-lite"/>
    </source>
</evidence>
<name>A0A7S1YX91_TRICV</name>
<organism evidence="3">
    <name type="scientific">Trieres chinensis</name>
    <name type="common">Marine centric diatom</name>
    <name type="synonym">Odontella sinensis</name>
    <dbReference type="NCBI Taxonomy" id="1514140"/>
    <lineage>
        <taxon>Eukaryota</taxon>
        <taxon>Sar</taxon>
        <taxon>Stramenopiles</taxon>
        <taxon>Ochrophyta</taxon>
        <taxon>Bacillariophyta</taxon>
        <taxon>Mediophyceae</taxon>
        <taxon>Biddulphiophycidae</taxon>
        <taxon>Eupodiscales</taxon>
        <taxon>Parodontellaceae</taxon>
        <taxon>Trieres</taxon>
    </lineage>
</organism>
<keyword evidence="2" id="KW-0812">Transmembrane</keyword>
<dbReference type="EMBL" id="HBGO01002961">
    <property type="protein sequence ID" value="CAD9321987.1"/>
    <property type="molecule type" value="Transcribed_RNA"/>
</dbReference>
<evidence type="ECO:0000256" key="2">
    <source>
        <dbReference type="SAM" id="Phobius"/>
    </source>
</evidence>
<feature type="region of interest" description="Disordered" evidence="1">
    <location>
        <begin position="268"/>
        <end position="293"/>
    </location>
</feature>
<dbReference type="AlphaFoldDB" id="A0A7S1YX91"/>
<keyword evidence="2" id="KW-0472">Membrane</keyword>
<feature type="compositionally biased region" description="Basic and acidic residues" evidence="1">
    <location>
        <begin position="279"/>
        <end position="293"/>
    </location>
</feature>